<comment type="subunit">
    <text evidence="7">Subunit of the heterotrimeric GatCAB amidotransferase (AdT) complex, composed of A, B and C subunits.</text>
</comment>
<dbReference type="InterPro" id="IPR006075">
    <property type="entry name" value="Asn/Gln-tRNA_Trfase_suB/E_cat"/>
</dbReference>
<name>A0A8D8U0T4_9HEMI</name>
<dbReference type="EC" id="6.3.5.-" evidence="7"/>
<dbReference type="GO" id="GO:0005739">
    <property type="term" value="C:mitochondrion"/>
    <property type="evidence" value="ECO:0007669"/>
    <property type="project" value="UniProtKB-SubCell"/>
</dbReference>
<dbReference type="NCBIfam" id="TIGR00133">
    <property type="entry name" value="gatB"/>
    <property type="match status" value="1"/>
</dbReference>
<dbReference type="GO" id="GO:0070681">
    <property type="term" value="P:glutaminyl-tRNAGln biosynthesis via transamidation"/>
    <property type="evidence" value="ECO:0007669"/>
    <property type="project" value="UniProtKB-UniRule"/>
</dbReference>
<proteinExistence type="inferred from homology"/>
<dbReference type="NCBIfam" id="NF004012">
    <property type="entry name" value="PRK05477.1-2"/>
    <property type="match status" value="1"/>
</dbReference>
<dbReference type="InterPro" id="IPR017959">
    <property type="entry name" value="Asn/Gln-tRNA_amidoTrfase_suB/E"/>
</dbReference>
<keyword evidence="4 7" id="KW-0067">ATP-binding</keyword>
<dbReference type="EMBL" id="HBUF01592482">
    <property type="protein sequence ID" value="CAG6773782.1"/>
    <property type="molecule type" value="Transcribed_RNA"/>
</dbReference>
<sequence>MNYSIRWKCLVSCFSRKLSTVHKPQSENIVEYLNKSEWRSVVGLEVHVQIASLSKLFSGAKFDFTSPVNGCVSLFDSAIPGTLPVLNQKCVEAAVLTALALNCKINHVSRFHRKHYFYSDLPAGYQITQYDQPIAKLGQIKFNVFTPGIHKTAYEKVCNLTQVQLEQDSGKTIHDDFENRSLVDLNRAGVALMELVFDPDLSNGEEAAALVKELILILQCIGTSSCKMEEGSLRVDANVSVTPRSSPLLGTRSEVKNIGSIRGVANAVNYEIVRQVETLQRGEVVVNETRAYDAASRSTVAMRDKENIQDYRFMPDPNLLPLKVSETLIQKLKASLPPLPNQLRSLLQDKYKLNTDITNVLSRDTHLLHLFYNIVNTKQSRSPKMVAFMLVLHVMAFVNKHKIDLDDTDFNSDHLGDILDAWQGEQITKEIIIVLLEKRMIEQDTRTVQDIIEQDELKQIGDVETVTRIVQEYIRDNEDTARTYTKKSEKKRVKLFGSMMRSLAEQNGNRLNMMMTKQVLETELKKKDEENG</sequence>
<keyword evidence="3 7" id="KW-0547">Nucleotide-binding</keyword>
<dbReference type="AlphaFoldDB" id="A0A8D8U0T4"/>
<evidence type="ECO:0000259" key="8">
    <source>
        <dbReference type="SMART" id="SM00845"/>
    </source>
</evidence>
<accession>A0A8D8U0T4</accession>
<evidence type="ECO:0000313" key="9">
    <source>
        <dbReference type="EMBL" id="CAG6696331.1"/>
    </source>
</evidence>
<evidence type="ECO:0000256" key="4">
    <source>
        <dbReference type="ARBA" id="ARBA00022840"/>
    </source>
</evidence>
<dbReference type="GO" id="GO:0016740">
    <property type="term" value="F:transferase activity"/>
    <property type="evidence" value="ECO:0007669"/>
    <property type="project" value="UniProtKB-KW"/>
</dbReference>
<feature type="domain" description="Asn/Gln amidotransferase" evidence="8">
    <location>
        <begin position="370"/>
        <end position="519"/>
    </location>
</feature>
<dbReference type="Pfam" id="PF02637">
    <property type="entry name" value="GatB_Yqey"/>
    <property type="match status" value="1"/>
</dbReference>
<evidence type="ECO:0000256" key="1">
    <source>
        <dbReference type="ARBA" id="ARBA00005306"/>
    </source>
</evidence>
<dbReference type="GO" id="GO:0032543">
    <property type="term" value="P:mitochondrial translation"/>
    <property type="evidence" value="ECO:0007669"/>
    <property type="project" value="UniProtKB-UniRule"/>
</dbReference>
<evidence type="ECO:0000256" key="7">
    <source>
        <dbReference type="HAMAP-Rule" id="MF_03147"/>
    </source>
</evidence>
<dbReference type="SUPFAM" id="SSF89095">
    <property type="entry name" value="GatB/YqeY motif"/>
    <property type="match status" value="1"/>
</dbReference>
<dbReference type="Pfam" id="PF02934">
    <property type="entry name" value="GatB_N"/>
    <property type="match status" value="1"/>
</dbReference>
<evidence type="ECO:0000256" key="3">
    <source>
        <dbReference type="ARBA" id="ARBA00022741"/>
    </source>
</evidence>
<dbReference type="EMBL" id="HBUF01328207">
    <property type="protein sequence ID" value="CAG6696331.1"/>
    <property type="molecule type" value="Transcribed_RNA"/>
</dbReference>
<comment type="function">
    <text evidence="7">Allows the formation of correctly charged Gln-tRNA(Gln) through the transamidation of misacylated Glu-tRNA(Gln) in the mitochondria. The reaction takes place in the presence of glutamine and ATP through an activated gamma-phospho-Glu-tRNA(Gln).</text>
</comment>
<organism evidence="9">
    <name type="scientific">Cacopsylla melanoneura</name>
    <dbReference type="NCBI Taxonomy" id="428564"/>
    <lineage>
        <taxon>Eukaryota</taxon>
        <taxon>Metazoa</taxon>
        <taxon>Ecdysozoa</taxon>
        <taxon>Arthropoda</taxon>
        <taxon>Hexapoda</taxon>
        <taxon>Insecta</taxon>
        <taxon>Pterygota</taxon>
        <taxon>Neoptera</taxon>
        <taxon>Paraneoptera</taxon>
        <taxon>Hemiptera</taxon>
        <taxon>Sternorrhyncha</taxon>
        <taxon>Psylloidea</taxon>
        <taxon>Psyllidae</taxon>
        <taxon>Psyllinae</taxon>
        <taxon>Cacopsylla</taxon>
    </lineage>
</organism>
<dbReference type="SUPFAM" id="SSF55931">
    <property type="entry name" value="Glutamine synthetase/guanido kinase"/>
    <property type="match status" value="1"/>
</dbReference>
<dbReference type="InterPro" id="IPR018027">
    <property type="entry name" value="Asn/Gln_amidotransferase"/>
</dbReference>
<dbReference type="InterPro" id="IPR003789">
    <property type="entry name" value="Asn/Gln_tRNA_amidoTrase-B-like"/>
</dbReference>
<evidence type="ECO:0000256" key="2">
    <source>
        <dbReference type="ARBA" id="ARBA00022598"/>
    </source>
</evidence>
<dbReference type="PANTHER" id="PTHR11659:SF0">
    <property type="entry name" value="GLUTAMYL-TRNA(GLN) AMIDOTRANSFERASE SUBUNIT B, MITOCHONDRIAL"/>
    <property type="match status" value="1"/>
</dbReference>
<dbReference type="GO" id="GO:0005524">
    <property type="term" value="F:ATP binding"/>
    <property type="evidence" value="ECO:0007669"/>
    <property type="project" value="UniProtKB-KW"/>
</dbReference>
<comment type="catalytic activity">
    <reaction evidence="6 7">
        <text>L-glutamyl-tRNA(Gln) + L-glutamine + ATP + H2O = L-glutaminyl-tRNA(Gln) + L-glutamate + ADP + phosphate + H(+)</text>
        <dbReference type="Rhea" id="RHEA:17521"/>
        <dbReference type="Rhea" id="RHEA-COMP:9681"/>
        <dbReference type="Rhea" id="RHEA-COMP:9684"/>
        <dbReference type="ChEBI" id="CHEBI:15377"/>
        <dbReference type="ChEBI" id="CHEBI:15378"/>
        <dbReference type="ChEBI" id="CHEBI:29985"/>
        <dbReference type="ChEBI" id="CHEBI:30616"/>
        <dbReference type="ChEBI" id="CHEBI:43474"/>
        <dbReference type="ChEBI" id="CHEBI:58359"/>
        <dbReference type="ChEBI" id="CHEBI:78520"/>
        <dbReference type="ChEBI" id="CHEBI:78521"/>
        <dbReference type="ChEBI" id="CHEBI:456216"/>
    </reaction>
</comment>
<evidence type="ECO:0000256" key="6">
    <source>
        <dbReference type="ARBA" id="ARBA00047913"/>
    </source>
</evidence>
<dbReference type="InterPro" id="IPR004413">
    <property type="entry name" value="GatB"/>
</dbReference>
<protein>
    <recommendedName>
        <fullName evidence="7">Glutamyl-tRNA(Gln) amidotransferase subunit B, mitochondrial</fullName>
        <shortName evidence="7">Glu-AdT subunit B</shortName>
        <ecNumber evidence="7">6.3.5.-</ecNumber>
    </recommendedName>
</protein>
<dbReference type="PANTHER" id="PTHR11659">
    <property type="entry name" value="GLUTAMYL-TRNA GLN AMIDOTRANSFERASE SUBUNIT B MITOCHONDRIAL AND PROKARYOTIC PET112-RELATED"/>
    <property type="match status" value="1"/>
</dbReference>
<keyword evidence="2 7" id="KW-0436">Ligase</keyword>
<dbReference type="GO" id="GO:0030956">
    <property type="term" value="C:glutamyl-tRNA(Gln) amidotransferase complex"/>
    <property type="evidence" value="ECO:0007669"/>
    <property type="project" value="UniProtKB-UniRule"/>
</dbReference>
<keyword evidence="5 7" id="KW-0648">Protein biosynthesis</keyword>
<dbReference type="HAMAP" id="MF_00121">
    <property type="entry name" value="GatB"/>
    <property type="match status" value="1"/>
</dbReference>
<reference evidence="9" key="1">
    <citation type="submission" date="2021-05" db="EMBL/GenBank/DDBJ databases">
        <authorList>
            <person name="Alioto T."/>
            <person name="Alioto T."/>
            <person name="Gomez Garrido J."/>
        </authorList>
    </citation>
    <scope>NUCLEOTIDE SEQUENCE</scope>
</reference>
<evidence type="ECO:0000256" key="5">
    <source>
        <dbReference type="ARBA" id="ARBA00022917"/>
    </source>
</evidence>
<comment type="similarity">
    <text evidence="1 7">Belongs to the GatB/GatE family. GatB subfamily.</text>
</comment>
<keyword evidence="9" id="KW-0808">Transferase</keyword>
<comment type="subcellular location">
    <subcellularLocation>
        <location evidence="7">Mitochondrion</location>
    </subcellularLocation>
</comment>
<dbReference type="InterPro" id="IPR014746">
    <property type="entry name" value="Gln_synth/guanido_kin_cat_dom"/>
</dbReference>
<dbReference type="NCBIfam" id="NF004014">
    <property type="entry name" value="PRK05477.1-4"/>
    <property type="match status" value="1"/>
</dbReference>
<dbReference type="GO" id="GO:0050567">
    <property type="term" value="F:glutaminyl-tRNA synthase (glutamine-hydrolyzing) activity"/>
    <property type="evidence" value="ECO:0007669"/>
    <property type="project" value="UniProtKB-UniRule"/>
</dbReference>
<dbReference type="SMART" id="SM00845">
    <property type="entry name" value="GatB_Yqey"/>
    <property type="match status" value="1"/>
</dbReference>
<keyword evidence="7" id="KW-0496">Mitochondrion</keyword>